<dbReference type="NCBIfam" id="NF033912">
    <property type="entry name" value="msc"/>
    <property type="match status" value="1"/>
</dbReference>
<feature type="transmembrane region" description="Helical" evidence="1">
    <location>
        <begin position="265"/>
        <end position="287"/>
    </location>
</feature>
<dbReference type="PANTHER" id="PTHR30221">
    <property type="entry name" value="SMALL-CONDUCTANCE MECHANOSENSITIVE CHANNEL"/>
    <property type="match status" value="1"/>
</dbReference>
<dbReference type="EMBL" id="PKGY01000001">
    <property type="protein sequence ID" value="PKZ23363.1"/>
    <property type="molecule type" value="Genomic_DNA"/>
</dbReference>
<proteinExistence type="predicted"/>
<evidence type="ECO:0000256" key="1">
    <source>
        <dbReference type="SAM" id="Phobius"/>
    </source>
</evidence>
<evidence type="ECO:0000313" key="5">
    <source>
        <dbReference type="Proteomes" id="UP000234239"/>
    </source>
</evidence>
<reference evidence="2 4" key="1">
    <citation type="journal article" date="2016" name="Genome Announc.">
        <title>Complete Genome Sequences of Aerococcus christensenii CCUG 28831T, Aerococcus sanguinicola CCUG 43001T, Aerococcus urinae CCUG 36881T, Aerococcus urinaeequi CCUG 28094T, Aerococcus urinaehominis CCUG 42038 BT, and Aerococcus viridans CCUG 4311T.</title>
        <authorList>
            <person name="Carkaci D."/>
            <person name="Dargis R."/>
            <person name="Nielsen X.C."/>
            <person name="Skovgaard O."/>
            <person name="Fuursted K."/>
            <person name="Christensen J.J."/>
        </authorList>
    </citation>
    <scope>NUCLEOTIDE SEQUENCE [LARGE SCALE GENOMIC DNA]</scope>
    <source>
        <strain evidence="2 4">CCUG43001</strain>
    </source>
</reference>
<accession>A0A0X8FCJ2</accession>
<reference evidence="4" key="2">
    <citation type="submission" date="2016-01" db="EMBL/GenBank/DDBJ databases">
        <title>Six Aerococcus type strain genome sequencing and assembly using PacBio and Illumina Hiseq.</title>
        <authorList>
            <person name="Carkaci D."/>
            <person name="Dargis R."/>
            <person name="Nielsen X.C."/>
            <person name="Skovgaard O."/>
            <person name="Fuursted K."/>
            <person name="Christensen J.J."/>
        </authorList>
    </citation>
    <scope>NUCLEOTIDE SEQUENCE [LARGE SCALE GENOMIC DNA]</scope>
    <source>
        <strain evidence="4">CCUG43001</strain>
    </source>
</reference>
<evidence type="ECO:0000313" key="2">
    <source>
        <dbReference type="EMBL" id="AMB94639.1"/>
    </source>
</evidence>
<dbReference type="Pfam" id="PF05552">
    <property type="entry name" value="MS_channel_1st_1"/>
    <property type="match status" value="3"/>
</dbReference>
<dbReference type="OrthoDB" id="1411407at2"/>
<dbReference type="RefSeq" id="WP_067975787.1">
    <property type="nucleotide sequence ID" value="NZ_CAJHKM010000002.1"/>
</dbReference>
<dbReference type="Proteomes" id="UP000069912">
    <property type="component" value="Chromosome"/>
</dbReference>
<dbReference type="AlphaFoldDB" id="A0A0X8FCJ2"/>
<name>A0A0X8FCJ2_9LACT</name>
<feature type="transmembrane region" description="Helical" evidence="1">
    <location>
        <begin position="335"/>
        <end position="353"/>
    </location>
</feature>
<feature type="transmembrane region" description="Helical" evidence="1">
    <location>
        <begin position="107"/>
        <end position="131"/>
    </location>
</feature>
<keyword evidence="1" id="KW-0812">Transmembrane</keyword>
<keyword evidence="1" id="KW-0472">Membrane</keyword>
<gene>
    <name evidence="2" type="ORF">AWM72_07670</name>
    <name evidence="3" type="ORF">CYJ28_02080</name>
</gene>
<organism evidence="2 4">
    <name type="scientific">Aerococcus sanguinicola</name>
    <dbReference type="NCBI Taxonomy" id="119206"/>
    <lineage>
        <taxon>Bacteria</taxon>
        <taxon>Bacillati</taxon>
        <taxon>Bacillota</taxon>
        <taxon>Bacilli</taxon>
        <taxon>Lactobacillales</taxon>
        <taxon>Aerococcaceae</taxon>
        <taxon>Aerococcus</taxon>
    </lineage>
</organism>
<keyword evidence="4" id="KW-1185">Reference proteome</keyword>
<dbReference type="GeneID" id="92903943"/>
<evidence type="ECO:0000313" key="3">
    <source>
        <dbReference type="EMBL" id="PKZ23363.1"/>
    </source>
</evidence>
<feature type="transmembrane region" description="Helical" evidence="1">
    <location>
        <begin position="74"/>
        <end position="95"/>
    </location>
</feature>
<evidence type="ECO:0000313" key="4">
    <source>
        <dbReference type="Proteomes" id="UP000069912"/>
    </source>
</evidence>
<feature type="transmembrane region" description="Helical" evidence="1">
    <location>
        <begin position="172"/>
        <end position="192"/>
    </location>
</feature>
<dbReference type="Proteomes" id="UP000234239">
    <property type="component" value="Unassembled WGS sequence"/>
</dbReference>
<feature type="transmembrane region" description="Helical" evidence="1">
    <location>
        <begin position="14"/>
        <end position="35"/>
    </location>
</feature>
<sequence length="407" mass="43937">MDAINAFLEPILSAIPNILGTVLLLLVAWIIAVIVRKLTFKGLEAIHADQRFLSWGVAQDETDARGLLQTIAKVAYFLVFVFFLPAILQGLNIGGVMEPITNMFDKFFAFIPNIIGSILILVLAFYFCGFVRDIVQNLLERVNIDGKLAGLLQTDPEEGQTRSKGQQVAKGLAMLVYVLLFIPLLTAALEVLGIESIAKPIVNLLNTMLAAIPNILVALVLVSVGALLAKLIGDLVENLLSAANIDRFTKYLNVKEDAHSLQLSAILGHAVKAVIGIFFLVQALNVLQLDVLSQIGQAVIAYLPLVLSAIAILCLGVIGGNLLANFLRESTGSKFLANTVQYALVILAIFMALDQLQFAASIVNIGFMLIVGGASVAFALAFGLGGRDFARKQLERLDSKINQKEEK</sequence>
<reference evidence="3 5" key="3">
    <citation type="submission" date="2017-12" db="EMBL/GenBank/DDBJ databases">
        <title>Phylogenetic diversity of female urinary microbiome.</title>
        <authorList>
            <person name="Thomas-White K."/>
            <person name="Wolfe A.J."/>
        </authorList>
    </citation>
    <scope>NUCLEOTIDE SEQUENCE [LARGE SCALE GENOMIC DNA]</scope>
    <source>
        <strain evidence="3 5">UMB0139</strain>
    </source>
</reference>
<dbReference type="PANTHER" id="PTHR30221:SF1">
    <property type="entry name" value="SMALL-CONDUCTANCE MECHANOSENSITIVE CHANNEL"/>
    <property type="match status" value="1"/>
</dbReference>
<feature type="transmembrane region" description="Helical" evidence="1">
    <location>
        <begin position="204"/>
        <end position="229"/>
    </location>
</feature>
<feature type="transmembrane region" description="Helical" evidence="1">
    <location>
        <begin position="299"/>
        <end position="323"/>
    </location>
</feature>
<keyword evidence="1" id="KW-1133">Transmembrane helix</keyword>
<evidence type="ECO:0008006" key="6">
    <source>
        <dbReference type="Google" id="ProtNLM"/>
    </source>
</evidence>
<feature type="transmembrane region" description="Helical" evidence="1">
    <location>
        <begin position="365"/>
        <end position="386"/>
    </location>
</feature>
<dbReference type="InterPro" id="IPR008910">
    <property type="entry name" value="MSC_TM_helix"/>
</dbReference>
<dbReference type="KEGG" id="asan:AWM72_07670"/>
<dbReference type="GO" id="GO:0008381">
    <property type="term" value="F:mechanosensitive monoatomic ion channel activity"/>
    <property type="evidence" value="ECO:0007669"/>
    <property type="project" value="InterPro"/>
</dbReference>
<dbReference type="EMBL" id="CP014160">
    <property type="protein sequence ID" value="AMB94639.1"/>
    <property type="molecule type" value="Genomic_DNA"/>
</dbReference>
<protein>
    <recommendedName>
        <fullName evidence="6">Mechanosensitive ion channel</fullName>
    </recommendedName>
</protein>
<dbReference type="InterPro" id="IPR045275">
    <property type="entry name" value="MscS_archaea/bacteria_type"/>
</dbReference>